<name>A0ABV4FF66_BRAEL</name>
<comment type="caution">
    <text evidence="2">The sequence shown here is derived from an EMBL/GenBank/DDBJ whole genome shotgun (WGS) entry which is preliminary data.</text>
</comment>
<evidence type="ECO:0000256" key="1">
    <source>
        <dbReference type="SAM" id="MobiDB-lite"/>
    </source>
</evidence>
<evidence type="ECO:0000313" key="2">
    <source>
        <dbReference type="EMBL" id="MEY9322123.1"/>
    </source>
</evidence>
<evidence type="ECO:0000313" key="3">
    <source>
        <dbReference type="Proteomes" id="UP001565471"/>
    </source>
</evidence>
<keyword evidence="3" id="KW-1185">Reference proteome</keyword>
<proteinExistence type="predicted"/>
<feature type="region of interest" description="Disordered" evidence="1">
    <location>
        <begin position="1"/>
        <end position="24"/>
    </location>
</feature>
<organism evidence="2 3">
    <name type="scientific">Bradyrhizobium elkanii</name>
    <dbReference type="NCBI Taxonomy" id="29448"/>
    <lineage>
        <taxon>Bacteria</taxon>
        <taxon>Pseudomonadati</taxon>
        <taxon>Pseudomonadota</taxon>
        <taxon>Alphaproteobacteria</taxon>
        <taxon>Hyphomicrobiales</taxon>
        <taxon>Nitrobacteraceae</taxon>
        <taxon>Bradyrhizobium</taxon>
    </lineage>
</organism>
<sequence>MRQNSAGLSPPEGGNVKRKAGHFGPMAGSIEPRAEAGLPKGEFKEAHAMLLRSCLAMPAVLLMLTTVHAATEECPAKSTQMGDIIAELQKAPSCNRAMKIFEACEYGASGDVQFGTVVEKRCEGDFLSGLRAPQKKAYASQLKRCDHKYDNESGTMYRSFTAFCRAIVAQRYSQKALKAGPKSR</sequence>
<gene>
    <name evidence="2" type="ORF">ABIF29_008922</name>
</gene>
<protein>
    <recommendedName>
        <fullName evidence="4">DUF1311 domain-containing protein</fullName>
    </recommendedName>
</protein>
<reference evidence="2 3" key="1">
    <citation type="submission" date="2024-07" db="EMBL/GenBank/DDBJ databases">
        <title>Genomic Encyclopedia of Type Strains, Phase V (KMG-V): Genome sequencing to study the core and pangenomes of soil and plant-associated prokaryotes.</title>
        <authorList>
            <person name="Whitman W."/>
        </authorList>
    </citation>
    <scope>NUCLEOTIDE SEQUENCE [LARGE SCALE GENOMIC DNA]</scope>
    <source>
        <strain evidence="2 3">USDA 415</strain>
    </source>
</reference>
<dbReference type="Proteomes" id="UP001565471">
    <property type="component" value="Unassembled WGS sequence"/>
</dbReference>
<accession>A0ABV4FF66</accession>
<dbReference type="EMBL" id="JBGBZA010000002">
    <property type="protein sequence ID" value="MEY9322123.1"/>
    <property type="molecule type" value="Genomic_DNA"/>
</dbReference>
<evidence type="ECO:0008006" key="4">
    <source>
        <dbReference type="Google" id="ProtNLM"/>
    </source>
</evidence>